<protein>
    <submittedName>
        <fullName evidence="1">Uncharacterized protein</fullName>
    </submittedName>
</protein>
<organism evidence="1">
    <name type="scientific">viral metagenome</name>
    <dbReference type="NCBI Taxonomy" id="1070528"/>
    <lineage>
        <taxon>unclassified sequences</taxon>
        <taxon>metagenomes</taxon>
        <taxon>organismal metagenomes</taxon>
    </lineage>
</organism>
<dbReference type="AlphaFoldDB" id="A0A6M3J7S7"/>
<evidence type="ECO:0000313" key="1">
    <source>
        <dbReference type="EMBL" id="QJA65950.1"/>
    </source>
</evidence>
<gene>
    <name evidence="1" type="ORF">MM415B00370_0068</name>
</gene>
<reference evidence="1" key="1">
    <citation type="submission" date="2020-03" db="EMBL/GenBank/DDBJ databases">
        <title>The deep terrestrial virosphere.</title>
        <authorList>
            <person name="Holmfeldt K."/>
            <person name="Nilsson E."/>
            <person name="Simone D."/>
            <person name="Lopez-Fernandez M."/>
            <person name="Wu X."/>
            <person name="de Brujin I."/>
            <person name="Lundin D."/>
            <person name="Andersson A."/>
            <person name="Bertilsson S."/>
            <person name="Dopson M."/>
        </authorList>
    </citation>
    <scope>NUCLEOTIDE SEQUENCE</scope>
    <source>
        <strain evidence="1">MM415B00370</strain>
    </source>
</reference>
<name>A0A6M3J7S7_9ZZZZ</name>
<sequence>MHWFKVVLICLCATEVLIHLINSRKGEYTELRKAWQSPLSAVLDLLILWGVIAYL</sequence>
<proteinExistence type="predicted"/>
<accession>A0A6M3J7S7</accession>
<dbReference type="EMBL" id="MT141546">
    <property type="protein sequence ID" value="QJA65950.1"/>
    <property type="molecule type" value="Genomic_DNA"/>
</dbReference>